<name>A0A9N8DLU8_9STRA</name>
<feature type="domain" description="SRCR" evidence="2">
    <location>
        <begin position="142"/>
        <end position="179"/>
    </location>
</feature>
<dbReference type="GO" id="GO:0016020">
    <property type="term" value="C:membrane"/>
    <property type="evidence" value="ECO:0007669"/>
    <property type="project" value="InterPro"/>
</dbReference>
<feature type="region of interest" description="Disordered" evidence="1">
    <location>
        <begin position="1"/>
        <end position="33"/>
    </location>
</feature>
<dbReference type="EMBL" id="CAICTM010000196">
    <property type="protein sequence ID" value="CAB9504435.1"/>
    <property type="molecule type" value="Genomic_DNA"/>
</dbReference>
<dbReference type="PROSITE" id="PS50287">
    <property type="entry name" value="SRCR_2"/>
    <property type="match status" value="1"/>
</dbReference>
<dbReference type="InterPro" id="IPR001190">
    <property type="entry name" value="SRCR"/>
</dbReference>
<dbReference type="Proteomes" id="UP001153069">
    <property type="component" value="Unassembled WGS sequence"/>
</dbReference>
<dbReference type="InterPro" id="IPR012919">
    <property type="entry name" value="SUN_dom"/>
</dbReference>
<evidence type="ECO:0000313" key="4">
    <source>
        <dbReference type="Proteomes" id="UP001153069"/>
    </source>
</evidence>
<dbReference type="Pfam" id="PF07738">
    <property type="entry name" value="Sad1_UNC"/>
    <property type="match status" value="1"/>
</dbReference>
<evidence type="ECO:0000259" key="2">
    <source>
        <dbReference type="PROSITE" id="PS50287"/>
    </source>
</evidence>
<accession>A0A9N8DLU8</accession>
<comment type="caution">
    <text evidence="3">The sequence shown here is derived from an EMBL/GenBank/DDBJ whole genome shotgun (WGS) entry which is preliminary data.</text>
</comment>
<gene>
    <name evidence="3" type="ORF">SEMRO_197_G083750.1</name>
</gene>
<proteinExistence type="predicted"/>
<keyword evidence="4" id="KW-1185">Reference proteome</keyword>
<feature type="compositionally biased region" description="Polar residues" evidence="1">
    <location>
        <begin position="12"/>
        <end position="33"/>
    </location>
</feature>
<evidence type="ECO:0000313" key="3">
    <source>
        <dbReference type="EMBL" id="CAB9504435.1"/>
    </source>
</evidence>
<keyword evidence="3" id="KW-0675">Receptor</keyword>
<dbReference type="AlphaFoldDB" id="A0A9N8DLU8"/>
<organism evidence="3 4">
    <name type="scientific">Seminavis robusta</name>
    <dbReference type="NCBI Taxonomy" id="568900"/>
    <lineage>
        <taxon>Eukaryota</taxon>
        <taxon>Sar</taxon>
        <taxon>Stramenopiles</taxon>
        <taxon>Ochrophyta</taxon>
        <taxon>Bacillariophyta</taxon>
        <taxon>Bacillariophyceae</taxon>
        <taxon>Bacillariophycidae</taxon>
        <taxon>Naviculales</taxon>
        <taxon>Naviculaceae</taxon>
        <taxon>Seminavis</taxon>
    </lineage>
</organism>
<dbReference type="OrthoDB" id="10052260at2759"/>
<protein>
    <submittedName>
        <fullName evidence="3">Receptor 2C2-associated protein</fullName>
    </submittedName>
</protein>
<evidence type="ECO:0000256" key="1">
    <source>
        <dbReference type="SAM" id="MobiDB-lite"/>
    </source>
</evidence>
<dbReference type="InterPro" id="IPR008979">
    <property type="entry name" value="Galactose-bd-like_sf"/>
</dbReference>
<dbReference type="SUPFAM" id="SSF49785">
    <property type="entry name" value="Galactose-binding domain-like"/>
    <property type="match status" value="1"/>
</dbReference>
<reference evidence="3" key="1">
    <citation type="submission" date="2020-06" db="EMBL/GenBank/DDBJ databases">
        <authorList>
            <consortium name="Plant Systems Biology data submission"/>
        </authorList>
    </citation>
    <scope>NUCLEOTIDE SEQUENCE</scope>
    <source>
        <strain evidence="3">D6</strain>
    </source>
</reference>
<feature type="compositionally biased region" description="Basic and acidic residues" evidence="1">
    <location>
        <begin position="1"/>
        <end position="11"/>
    </location>
</feature>
<sequence length="179" mass="20261">MASPSDKEKSDNAITLLSHPSTGVSAKASSVQHRNMKEYGPMNALKSEDVSSCWYSDGNSSNDDPQWYLIQFGRPIQPTQLKLQFQAGFAAETCHIQIQQQSSSPTTKDWESWQEVEPDDVHDVQSFPLTKEDAKESTTKAIKLVFGDFTDFYGRIMIYRIEIWGVECQNNLTNKQEDS</sequence>
<dbReference type="Gene3D" id="2.60.120.260">
    <property type="entry name" value="Galactose-binding domain-like"/>
    <property type="match status" value="1"/>
</dbReference>